<dbReference type="EMBL" id="CP089391">
    <property type="protein sequence ID" value="WBL77628.1"/>
    <property type="molecule type" value="Genomic_DNA"/>
</dbReference>
<feature type="domain" description="Cysteine-rich" evidence="1">
    <location>
        <begin position="164"/>
        <end position="234"/>
    </location>
</feature>
<evidence type="ECO:0000259" key="2">
    <source>
        <dbReference type="Pfam" id="PF20298"/>
    </source>
</evidence>
<dbReference type="InterPro" id="IPR046891">
    <property type="entry name" value="E2-ntca"/>
</dbReference>
<dbReference type="InterPro" id="IPR046892">
    <property type="entry name" value="E2-Crich"/>
</dbReference>
<dbReference type="Pfam" id="PF20298">
    <property type="entry name" value="E2-ntca"/>
    <property type="match status" value="1"/>
</dbReference>
<dbReference type="RefSeq" id="WP_270162903.1">
    <property type="nucleotide sequence ID" value="NZ_CP089391.1"/>
</dbReference>
<feature type="domain" description="Prokaryotic E2" evidence="2">
    <location>
        <begin position="22"/>
        <end position="118"/>
    </location>
</feature>
<name>A0ABY7MJ93_9BRAD</name>
<organism evidence="3 4">
    <name type="scientific">Bradyrhizobium xenonodulans</name>
    <dbReference type="NCBI Taxonomy" id="2736875"/>
    <lineage>
        <taxon>Bacteria</taxon>
        <taxon>Pseudomonadati</taxon>
        <taxon>Pseudomonadota</taxon>
        <taxon>Alphaproteobacteria</taxon>
        <taxon>Hyphomicrobiales</taxon>
        <taxon>Nitrobacteraceae</taxon>
        <taxon>Bradyrhizobium</taxon>
    </lineage>
</organism>
<evidence type="ECO:0000313" key="4">
    <source>
        <dbReference type="Proteomes" id="UP001179614"/>
    </source>
</evidence>
<evidence type="ECO:0000313" key="3">
    <source>
        <dbReference type="EMBL" id="WBL77628.1"/>
    </source>
</evidence>
<sequence>MALDAIADTVPPWAEFRRIGTRAAEVDAVLVRSSGAFTRLFELEVLHLAAEVTVYERVRGKTLPTFCPERHINADGSFCLGLRAGQGINSATAATWWTKLHAFLLCQETAAEAGLWPSGAQLSHGDAGDIEFLAEQAAAETGASAAYRDAVEFGIGPIAAGLSRINKATGRLRNGRSPCLCGRKHRTGKPLLRRECQCLGCPIELEFERRAAVDRFWRSMSSLQCCGTMLECPLKAIARSS</sequence>
<accession>A0ABY7MJ93</accession>
<dbReference type="Pfam" id="PF20272">
    <property type="entry name" value="E2-Crich"/>
    <property type="match status" value="1"/>
</dbReference>
<reference evidence="3" key="1">
    <citation type="submission" date="2021-12" db="EMBL/GenBank/DDBJ databases">
        <title>Bradyrhizobium xenonodulans sp. nov.</title>
        <authorList>
            <person name="Claassens R."/>
            <person name="Venter S.N."/>
            <person name="Beukes C.W."/>
            <person name="Stepkowski T."/>
            <person name="Steenkamp E.T."/>
        </authorList>
    </citation>
    <scope>NUCLEOTIDE SEQUENCE</scope>
    <source>
        <strain evidence="3">14AB</strain>
    </source>
</reference>
<dbReference type="Proteomes" id="UP001179614">
    <property type="component" value="Chromosome"/>
</dbReference>
<proteinExistence type="predicted"/>
<keyword evidence="4" id="KW-1185">Reference proteome</keyword>
<gene>
    <name evidence="3" type="ORF">I3J27_32165</name>
</gene>
<evidence type="ECO:0000259" key="1">
    <source>
        <dbReference type="Pfam" id="PF20272"/>
    </source>
</evidence>
<protein>
    <submittedName>
        <fullName evidence="3">Uncharacterized protein</fullName>
    </submittedName>
</protein>